<feature type="domain" description="POTRA" evidence="10">
    <location>
        <begin position="50"/>
        <end position="118"/>
    </location>
</feature>
<keyword evidence="3 8" id="KW-0132">Cell division</keyword>
<sequence length="274" mass="31257">MAEKKVISIENRIPKLKEARKKKANKRLIFYLLLFFLLISIIVYLQSPLSHVKHITVKGNDFVEESKIVKLSGITNQNNIWNLEFEQMEKQISNQPAIKEVSIERRLPRTVHISVEEYVRVGYVKGEGQFIPILENGKFLSDSAIDTPNGDAPILIGWEKNSTYLKEMTEELRNVKPSLAAQISEIHWDPKESNPYTIQLYMNNGQEVVASIRNFSEKIQVYPSIASQISPEQKGIVYIDVGAFFVPYDQVQEETPAESDEAEQEGENANETEG</sequence>
<evidence type="ECO:0000256" key="5">
    <source>
        <dbReference type="ARBA" id="ARBA00022989"/>
    </source>
</evidence>
<comment type="similarity">
    <text evidence="8">Belongs to the FtsQ/DivIB family. DivIB subfamily.</text>
</comment>
<dbReference type="InterPro" id="IPR005548">
    <property type="entry name" value="Cell_div_FtsQ/DivIB_C"/>
</dbReference>
<evidence type="ECO:0000256" key="9">
    <source>
        <dbReference type="SAM" id="MobiDB-lite"/>
    </source>
</evidence>
<accession>A0ABN1BCS1</accession>
<keyword evidence="7 8" id="KW-0131">Cell cycle</keyword>
<dbReference type="Pfam" id="PF03799">
    <property type="entry name" value="FtsQ_DivIB_C"/>
    <property type="match status" value="1"/>
</dbReference>
<feature type="transmembrane region" description="Helical" evidence="8">
    <location>
        <begin position="28"/>
        <end position="45"/>
    </location>
</feature>
<evidence type="ECO:0000256" key="6">
    <source>
        <dbReference type="ARBA" id="ARBA00023136"/>
    </source>
</evidence>
<keyword evidence="4 8" id="KW-0812">Transmembrane</keyword>
<dbReference type="InterPro" id="IPR034746">
    <property type="entry name" value="POTRA"/>
</dbReference>
<name>A0ABN1BCS1_9BACI</name>
<evidence type="ECO:0000256" key="7">
    <source>
        <dbReference type="ARBA" id="ARBA00023306"/>
    </source>
</evidence>
<keyword evidence="5 8" id="KW-1133">Transmembrane helix</keyword>
<keyword evidence="2 8" id="KW-1003">Cell membrane</keyword>
<evidence type="ECO:0000256" key="4">
    <source>
        <dbReference type="ARBA" id="ARBA00022692"/>
    </source>
</evidence>
<evidence type="ECO:0000256" key="8">
    <source>
        <dbReference type="HAMAP-Rule" id="MF_00912"/>
    </source>
</evidence>
<evidence type="ECO:0000256" key="2">
    <source>
        <dbReference type="ARBA" id="ARBA00022475"/>
    </source>
</evidence>
<comment type="caution">
    <text evidence="11">The sequence shown here is derived from an EMBL/GenBank/DDBJ whole genome shotgun (WGS) entry which is preliminary data.</text>
</comment>
<dbReference type="Proteomes" id="UP001500880">
    <property type="component" value="Unassembled WGS sequence"/>
</dbReference>
<feature type="region of interest" description="Disordered" evidence="9">
    <location>
        <begin position="250"/>
        <end position="274"/>
    </location>
</feature>
<comment type="function">
    <text evidence="8">Cell division protein that may be involved in stabilizing or promoting the assembly of the division complex.</text>
</comment>
<dbReference type="EMBL" id="BAAADO010000004">
    <property type="protein sequence ID" value="GAA0495024.1"/>
    <property type="molecule type" value="Genomic_DNA"/>
</dbReference>
<dbReference type="InterPro" id="IPR026580">
    <property type="entry name" value="DivIB"/>
</dbReference>
<dbReference type="RefSeq" id="WP_343840923.1">
    <property type="nucleotide sequence ID" value="NZ_BAAADO010000004.1"/>
</dbReference>
<organism evidence="11 12">
    <name type="scientific">Salinibacillus aidingensis</name>
    <dbReference type="NCBI Taxonomy" id="237684"/>
    <lineage>
        <taxon>Bacteria</taxon>
        <taxon>Bacillati</taxon>
        <taxon>Bacillota</taxon>
        <taxon>Bacilli</taxon>
        <taxon>Bacillales</taxon>
        <taxon>Bacillaceae</taxon>
        <taxon>Salinibacillus</taxon>
    </lineage>
</organism>
<dbReference type="Gene3D" id="3.40.50.10960">
    <property type="match status" value="1"/>
</dbReference>
<dbReference type="Pfam" id="PF08478">
    <property type="entry name" value="POTRA_1"/>
    <property type="match status" value="1"/>
</dbReference>
<dbReference type="PANTHER" id="PTHR37820">
    <property type="entry name" value="CELL DIVISION PROTEIN DIVIB"/>
    <property type="match status" value="1"/>
</dbReference>
<gene>
    <name evidence="8 11" type="primary">divIB</name>
    <name evidence="11" type="ORF">GCM10008986_22120</name>
</gene>
<dbReference type="PROSITE" id="PS51779">
    <property type="entry name" value="POTRA"/>
    <property type="match status" value="1"/>
</dbReference>
<reference evidence="11 12" key="1">
    <citation type="journal article" date="2019" name="Int. J. Syst. Evol. Microbiol.">
        <title>The Global Catalogue of Microorganisms (GCM) 10K type strain sequencing project: providing services to taxonomists for standard genome sequencing and annotation.</title>
        <authorList>
            <consortium name="The Broad Institute Genomics Platform"/>
            <consortium name="The Broad Institute Genome Sequencing Center for Infectious Disease"/>
            <person name="Wu L."/>
            <person name="Ma J."/>
        </authorList>
    </citation>
    <scope>NUCLEOTIDE SEQUENCE [LARGE SCALE GENOMIC DNA]</scope>
    <source>
        <strain evidence="11 12">JCM 12389</strain>
    </source>
</reference>
<dbReference type="InterPro" id="IPR013685">
    <property type="entry name" value="POTRA_FtsQ_type"/>
</dbReference>
<comment type="subcellular location">
    <subcellularLocation>
        <location evidence="8">Cell membrane</location>
        <topology evidence="8">Single-pass type II membrane protein</topology>
    </subcellularLocation>
    <subcellularLocation>
        <location evidence="1">Membrane</location>
    </subcellularLocation>
    <text evidence="8">Localizes to the division septum.</text>
</comment>
<keyword evidence="6 8" id="KW-0472">Membrane</keyword>
<evidence type="ECO:0000313" key="11">
    <source>
        <dbReference type="EMBL" id="GAA0495024.1"/>
    </source>
</evidence>
<dbReference type="GO" id="GO:0051301">
    <property type="term" value="P:cell division"/>
    <property type="evidence" value="ECO:0007669"/>
    <property type="project" value="UniProtKB-KW"/>
</dbReference>
<evidence type="ECO:0000256" key="1">
    <source>
        <dbReference type="ARBA" id="ARBA00004370"/>
    </source>
</evidence>
<protein>
    <recommendedName>
        <fullName evidence="8">Cell division protein DivIB</fullName>
    </recommendedName>
</protein>
<evidence type="ECO:0000259" key="10">
    <source>
        <dbReference type="PROSITE" id="PS51779"/>
    </source>
</evidence>
<dbReference type="PANTHER" id="PTHR37820:SF1">
    <property type="entry name" value="CELL DIVISION PROTEIN FTSQ"/>
    <property type="match status" value="1"/>
</dbReference>
<keyword evidence="12" id="KW-1185">Reference proteome</keyword>
<evidence type="ECO:0000256" key="3">
    <source>
        <dbReference type="ARBA" id="ARBA00022618"/>
    </source>
</evidence>
<feature type="compositionally biased region" description="Acidic residues" evidence="9">
    <location>
        <begin position="251"/>
        <end position="274"/>
    </location>
</feature>
<dbReference type="Gene3D" id="3.10.20.310">
    <property type="entry name" value="membrane protein fhac"/>
    <property type="match status" value="1"/>
</dbReference>
<evidence type="ECO:0000313" key="12">
    <source>
        <dbReference type="Proteomes" id="UP001500880"/>
    </source>
</evidence>
<proteinExistence type="inferred from homology"/>
<dbReference type="InterPro" id="IPR050487">
    <property type="entry name" value="FtsQ_DivIB"/>
</dbReference>
<dbReference type="HAMAP" id="MF_00912">
    <property type="entry name" value="DivIB"/>
    <property type="match status" value="1"/>
</dbReference>